<sequence length="281" mass="30561">MDKWNLIIDVAECHNCHNCVLSAKDEFVGNDFPGYSAPHAAHGPAVIRIERRVRGSGHLSDAAYLPRLCNHCDDGPCLKAGADGSVRKRHDGIVIFDPVKAKGRRDLVDACPYGAVVWNEEQQLPQTWFFDAHLLDQGWAAPRAATACPTRALQAVRATDAAMAERSQREGLRVLQPELGTRPRVHYRNLHRIDCLFIGGSVVATVDGRVECVEDAEVSLAQGGRAVATTRTDAFGDFRFDGLATGSGAFTVDVHHAQRGQAQVAVVLSDHSITLPTVRLN</sequence>
<comment type="caution">
    <text evidence="6">The sequence shown here is derived from an EMBL/GenBank/DDBJ whole genome shotgun (WGS) entry which is preliminary data.</text>
</comment>
<evidence type="ECO:0000313" key="6">
    <source>
        <dbReference type="EMBL" id="MDR7299453.1"/>
    </source>
</evidence>
<dbReference type="SUPFAM" id="SSF49478">
    <property type="entry name" value="Cna protein B-type domain"/>
    <property type="match status" value="1"/>
</dbReference>
<gene>
    <name evidence="6" type="ORF">J2X16_004823</name>
</gene>
<evidence type="ECO:0000313" key="7">
    <source>
        <dbReference type="Proteomes" id="UP001180536"/>
    </source>
</evidence>
<evidence type="ECO:0000259" key="5">
    <source>
        <dbReference type="Pfam" id="PF13247"/>
    </source>
</evidence>
<keyword evidence="2" id="KW-0479">Metal-binding</keyword>
<keyword evidence="7" id="KW-1185">Reference proteome</keyword>
<evidence type="ECO:0000256" key="3">
    <source>
        <dbReference type="ARBA" id="ARBA00023004"/>
    </source>
</evidence>
<dbReference type="Gene3D" id="3.30.70.20">
    <property type="match status" value="2"/>
</dbReference>
<reference evidence="6 7" key="1">
    <citation type="submission" date="2023-07" db="EMBL/GenBank/DDBJ databases">
        <title>Sorghum-associated microbial communities from plants grown in Nebraska, USA.</title>
        <authorList>
            <person name="Schachtman D."/>
        </authorList>
    </citation>
    <scope>NUCLEOTIDE SEQUENCE [LARGE SCALE GENOMIC DNA]</scope>
    <source>
        <strain evidence="6 7">BE310</strain>
    </source>
</reference>
<dbReference type="InterPro" id="IPR013783">
    <property type="entry name" value="Ig-like_fold"/>
</dbReference>
<name>A0ABU1ZG66_9BURK</name>
<dbReference type="RefSeq" id="WP_056876431.1">
    <property type="nucleotide sequence ID" value="NZ_JAVDXQ010000008.1"/>
</dbReference>
<organism evidence="6 7">
    <name type="scientific">Pelomonas aquatica</name>
    <dbReference type="NCBI Taxonomy" id="431058"/>
    <lineage>
        <taxon>Bacteria</taxon>
        <taxon>Pseudomonadati</taxon>
        <taxon>Pseudomonadota</taxon>
        <taxon>Betaproteobacteria</taxon>
        <taxon>Burkholderiales</taxon>
        <taxon>Sphaerotilaceae</taxon>
        <taxon>Roseateles</taxon>
    </lineage>
</organism>
<dbReference type="InterPro" id="IPR017896">
    <property type="entry name" value="4Fe4S_Fe-S-bd"/>
</dbReference>
<dbReference type="InterPro" id="IPR050954">
    <property type="entry name" value="ET_IronSulfur_Cluster-Binding"/>
</dbReference>
<dbReference type="Pfam" id="PF13247">
    <property type="entry name" value="Fer4_11"/>
    <property type="match status" value="1"/>
</dbReference>
<dbReference type="EMBL" id="JAVDXQ010000008">
    <property type="protein sequence ID" value="MDR7299453.1"/>
    <property type="molecule type" value="Genomic_DNA"/>
</dbReference>
<dbReference type="PANTHER" id="PTHR43177:SF3">
    <property type="entry name" value="PROTEIN NRFC HOMOLOG"/>
    <property type="match status" value="1"/>
</dbReference>
<keyword evidence="4" id="KW-0411">Iron-sulfur</keyword>
<evidence type="ECO:0000256" key="4">
    <source>
        <dbReference type="ARBA" id="ARBA00023014"/>
    </source>
</evidence>
<dbReference type="Proteomes" id="UP001180536">
    <property type="component" value="Unassembled WGS sequence"/>
</dbReference>
<feature type="domain" description="4Fe-4S ferredoxin-type" evidence="5">
    <location>
        <begin position="62"/>
        <end position="155"/>
    </location>
</feature>
<protein>
    <submittedName>
        <fullName evidence="6">Fe-S-cluster-containing dehydrogenase component</fullName>
    </submittedName>
</protein>
<dbReference type="PANTHER" id="PTHR43177">
    <property type="entry name" value="PROTEIN NRFC"/>
    <property type="match status" value="1"/>
</dbReference>
<dbReference type="CDD" id="cd10552">
    <property type="entry name" value="TH_beta_N"/>
    <property type="match status" value="1"/>
</dbReference>
<evidence type="ECO:0000256" key="2">
    <source>
        <dbReference type="ARBA" id="ARBA00022723"/>
    </source>
</evidence>
<proteinExistence type="predicted"/>
<evidence type="ECO:0000256" key="1">
    <source>
        <dbReference type="ARBA" id="ARBA00022485"/>
    </source>
</evidence>
<keyword evidence="1" id="KW-0004">4Fe-4S</keyword>
<dbReference type="Gene3D" id="2.60.40.10">
    <property type="entry name" value="Immunoglobulins"/>
    <property type="match status" value="1"/>
</dbReference>
<keyword evidence="3" id="KW-0408">Iron</keyword>
<dbReference type="SUPFAM" id="SSF54862">
    <property type="entry name" value="4Fe-4S ferredoxins"/>
    <property type="match status" value="1"/>
</dbReference>
<accession>A0ABU1ZG66</accession>